<accession>A0A6A5ZW72</accession>
<dbReference type="PROSITE" id="PS50850">
    <property type="entry name" value="MFS"/>
    <property type="match status" value="1"/>
</dbReference>
<feature type="transmembrane region" description="Helical" evidence="7">
    <location>
        <begin position="21"/>
        <end position="43"/>
    </location>
</feature>
<feature type="transmembrane region" description="Helical" evidence="7">
    <location>
        <begin position="194"/>
        <end position="217"/>
    </location>
</feature>
<keyword evidence="4 7" id="KW-0812">Transmembrane</keyword>
<dbReference type="Proteomes" id="UP000799770">
    <property type="component" value="Unassembled WGS sequence"/>
</dbReference>
<dbReference type="PANTHER" id="PTHR23514">
    <property type="entry name" value="BYPASS OF STOP CODON PROTEIN 6"/>
    <property type="match status" value="1"/>
</dbReference>
<dbReference type="EMBL" id="ML977310">
    <property type="protein sequence ID" value="KAF2123017.1"/>
    <property type="molecule type" value="Genomic_DNA"/>
</dbReference>
<evidence type="ECO:0000256" key="6">
    <source>
        <dbReference type="ARBA" id="ARBA00023136"/>
    </source>
</evidence>
<dbReference type="Pfam" id="PF07690">
    <property type="entry name" value="MFS_1"/>
    <property type="match status" value="1"/>
</dbReference>
<evidence type="ECO:0000256" key="3">
    <source>
        <dbReference type="ARBA" id="ARBA00022448"/>
    </source>
</evidence>
<keyword evidence="6 7" id="KW-0472">Membrane</keyword>
<sequence>MGANDAAYGAIIPYLEEYYDLGYVVVSLVFLSPLAGYATSAVLNNTVHVHFGQRGVAVIGPMCHLAAYIGISLHPPYPVLVVVFILAGFGNGLEDAAWNAWVGNMANSNEVLGFLHGFYGVGALLSPLVATALITRAGWPWYAYYYILLGGAVIELVTSVAAFWKAGGTAYREGNPRTAAVKESRLKESLSSRVTWVAAVFLLGYVGVEVALGGWIVTFMMRERAGNTFASGMVATGFWTGIASGRFVLGFITPRLGEKFAVVMYITLAIVAQLIFWLVPQFHVSAVAVSLQGFFLGPLFPGAVVAATKILPAYLHVSAIGFAAAFGGGGAAILPFGIGALAQAKGVQILQPIILAILALLLLLWLCLPTLDKVSSEEGRSVDQVSSRQWVNIDIDLVEVGRRTIQKSRGS</sequence>
<dbReference type="GO" id="GO:0016020">
    <property type="term" value="C:membrane"/>
    <property type="evidence" value="ECO:0007669"/>
    <property type="project" value="TreeGrafter"/>
</dbReference>
<feature type="transmembrane region" description="Helical" evidence="7">
    <location>
        <begin position="319"/>
        <end position="343"/>
    </location>
</feature>
<dbReference type="AlphaFoldDB" id="A0A6A5ZW72"/>
<keyword evidence="10" id="KW-1185">Reference proteome</keyword>
<dbReference type="InterPro" id="IPR011701">
    <property type="entry name" value="MFS"/>
</dbReference>
<organism evidence="9 10">
    <name type="scientific">Lophiotrema nucula</name>
    <dbReference type="NCBI Taxonomy" id="690887"/>
    <lineage>
        <taxon>Eukaryota</taxon>
        <taxon>Fungi</taxon>
        <taxon>Dikarya</taxon>
        <taxon>Ascomycota</taxon>
        <taxon>Pezizomycotina</taxon>
        <taxon>Dothideomycetes</taxon>
        <taxon>Pleosporomycetidae</taxon>
        <taxon>Pleosporales</taxon>
        <taxon>Lophiotremataceae</taxon>
        <taxon>Lophiotrema</taxon>
    </lineage>
</organism>
<feature type="transmembrane region" description="Helical" evidence="7">
    <location>
        <begin position="285"/>
        <end position="307"/>
    </location>
</feature>
<evidence type="ECO:0000256" key="5">
    <source>
        <dbReference type="ARBA" id="ARBA00022989"/>
    </source>
</evidence>
<evidence type="ECO:0000256" key="7">
    <source>
        <dbReference type="SAM" id="Phobius"/>
    </source>
</evidence>
<dbReference type="FunFam" id="1.20.1250.20:FF:000308">
    <property type="entry name" value="MFS efflux transporter"/>
    <property type="match status" value="1"/>
</dbReference>
<evidence type="ECO:0000256" key="2">
    <source>
        <dbReference type="ARBA" id="ARBA00008335"/>
    </source>
</evidence>
<dbReference type="FunFam" id="1.20.1250.20:FF:000286">
    <property type="entry name" value="MFS efflux transporter"/>
    <property type="match status" value="1"/>
</dbReference>
<feature type="transmembrane region" description="Helical" evidence="7">
    <location>
        <begin position="114"/>
        <end position="137"/>
    </location>
</feature>
<dbReference type="GO" id="GO:0012505">
    <property type="term" value="C:endomembrane system"/>
    <property type="evidence" value="ECO:0007669"/>
    <property type="project" value="UniProtKB-SubCell"/>
</dbReference>
<comment type="subcellular location">
    <subcellularLocation>
        <location evidence="1">Endomembrane system</location>
        <topology evidence="1">Multi-pass membrane protein</topology>
    </subcellularLocation>
</comment>
<comment type="similarity">
    <text evidence="2">Belongs to the major facilitator superfamily.</text>
</comment>
<evidence type="ECO:0000256" key="1">
    <source>
        <dbReference type="ARBA" id="ARBA00004127"/>
    </source>
</evidence>
<proteinExistence type="inferred from homology"/>
<keyword evidence="3" id="KW-0813">Transport</keyword>
<gene>
    <name evidence="9" type="ORF">BDV96DRAFT_608789</name>
</gene>
<feature type="transmembrane region" description="Helical" evidence="7">
    <location>
        <begin position="261"/>
        <end position="279"/>
    </location>
</feature>
<dbReference type="GO" id="GO:0022857">
    <property type="term" value="F:transmembrane transporter activity"/>
    <property type="evidence" value="ECO:0007669"/>
    <property type="project" value="InterPro"/>
</dbReference>
<feature type="transmembrane region" description="Helical" evidence="7">
    <location>
        <begin position="143"/>
        <end position="164"/>
    </location>
</feature>
<dbReference type="Gene3D" id="1.20.1250.20">
    <property type="entry name" value="MFS general substrate transporter like domains"/>
    <property type="match status" value="2"/>
</dbReference>
<dbReference type="SUPFAM" id="SSF103473">
    <property type="entry name" value="MFS general substrate transporter"/>
    <property type="match status" value="1"/>
</dbReference>
<evidence type="ECO:0000313" key="10">
    <source>
        <dbReference type="Proteomes" id="UP000799770"/>
    </source>
</evidence>
<name>A0A6A5ZW72_9PLEO</name>
<dbReference type="InterPro" id="IPR036259">
    <property type="entry name" value="MFS_trans_sf"/>
</dbReference>
<keyword evidence="5 7" id="KW-1133">Transmembrane helix</keyword>
<feature type="transmembrane region" description="Helical" evidence="7">
    <location>
        <begin position="349"/>
        <end position="368"/>
    </location>
</feature>
<protein>
    <submittedName>
        <fullName evidence="9">Major facilitator superfamily domain-containing protein</fullName>
    </submittedName>
</protein>
<feature type="domain" description="Major facilitator superfamily (MFS) profile" evidence="8">
    <location>
        <begin position="1"/>
        <end position="371"/>
    </location>
</feature>
<reference evidence="9" key="1">
    <citation type="journal article" date="2020" name="Stud. Mycol.">
        <title>101 Dothideomycetes genomes: a test case for predicting lifestyles and emergence of pathogens.</title>
        <authorList>
            <person name="Haridas S."/>
            <person name="Albert R."/>
            <person name="Binder M."/>
            <person name="Bloem J."/>
            <person name="Labutti K."/>
            <person name="Salamov A."/>
            <person name="Andreopoulos B."/>
            <person name="Baker S."/>
            <person name="Barry K."/>
            <person name="Bills G."/>
            <person name="Bluhm B."/>
            <person name="Cannon C."/>
            <person name="Castanera R."/>
            <person name="Culley D."/>
            <person name="Daum C."/>
            <person name="Ezra D."/>
            <person name="Gonzalez J."/>
            <person name="Henrissat B."/>
            <person name="Kuo A."/>
            <person name="Liang C."/>
            <person name="Lipzen A."/>
            <person name="Lutzoni F."/>
            <person name="Magnuson J."/>
            <person name="Mondo S."/>
            <person name="Nolan M."/>
            <person name="Ohm R."/>
            <person name="Pangilinan J."/>
            <person name="Park H.-J."/>
            <person name="Ramirez L."/>
            <person name="Alfaro M."/>
            <person name="Sun H."/>
            <person name="Tritt A."/>
            <person name="Yoshinaga Y."/>
            <person name="Zwiers L.-H."/>
            <person name="Turgeon B."/>
            <person name="Goodwin S."/>
            <person name="Spatafora J."/>
            <person name="Crous P."/>
            <person name="Grigoriev I."/>
        </authorList>
    </citation>
    <scope>NUCLEOTIDE SEQUENCE</scope>
    <source>
        <strain evidence="9">CBS 627.86</strain>
    </source>
</reference>
<dbReference type="OrthoDB" id="413079at2759"/>
<feature type="transmembrane region" description="Helical" evidence="7">
    <location>
        <begin position="229"/>
        <end position="249"/>
    </location>
</feature>
<dbReference type="InterPro" id="IPR020846">
    <property type="entry name" value="MFS_dom"/>
</dbReference>
<dbReference type="PANTHER" id="PTHR23514:SF3">
    <property type="entry name" value="BYPASS OF STOP CODON PROTEIN 6"/>
    <property type="match status" value="1"/>
</dbReference>
<evidence type="ECO:0000259" key="8">
    <source>
        <dbReference type="PROSITE" id="PS50850"/>
    </source>
</evidence>
<evidence type="ECO:0000313" key="9">
    <source>
        <dbReference type="EMBL" id="KAF2123017.1"/>
    </source>
</evidence>
<evidence type="ECO:0000256" key="4">
    <source>
        <dbReference type="ARBA" id="ARBA00022692"/>
    </source>
</evidence>
<dbReference type="InterPro" id="IPR051788">
    <property type="entry name" value="MFS_Transporter"/>
</dbReference>